<evidence type="ECO:0000313" key="3">
    <source>
        <dbReference type="Proteomes" id="UP000183107"/>
    </source>
</evidence>
<organism evidence="2 3">
    <name type="scientific">Nitrosospira briensis</name>
    <dbReference type="NCBI Taxonomy" id="35799"/>
    <lineage>
        <taxon>Bacteria</taxon>
        <taxon>Pseudomonadati</taxon>
        <taxon>Pseudomonadota</taxon>
        <taxon>Betaproteobacteria</taxon>
        <taxon>Nitrosomonadales</taxon>
        <taxon>Nitrosomonadaceae</taxon>
        <taxon>Nitrosospira</taxon>
    </lineage>
</organism>
<name>A0A1I5AYY4_9PROT</name>
<dbReference type="Proteomes" id="UP000183107">
    <property type="component" value="Unassembled WGS sequence"/>
</dbReference>
<protein>
    <submittedName>
        <fullName evidence="2">Proline 4-hydroxylase (Includes Rps23 Pro-64 3,4-dihydroxylase Tpa1), contains SM-20 domain</fullName>
    </submittedName>
</protein>
<accession>A0A1I5AYY4</accession>
<dbReference type="Pfam" id="PF13640">
    <property type="entry name" value="2OG-FeII_Oxy_3"/>
    <property type="match status" value="1"/>
</dbReference>
<evidence type="ECO:0000313" key="2">
    <source>
        <dbReference type="EMBL" id="SFN67673.1"/>
    </source>
</evidence>
<gene>
    <name evidence="2" type="ORF">SAMN05216386_1593</name>
</gene>
<evidence type="ECO:0000259" key="1">
    <source>
        <dbReference type="Pfam" id="PF13640"/>
    </source>
</evidence>
<proteinExistence type="predicted"/>
<keyword evidence="3" id="KW-1185">Reference proteome</keyword>
<reference evidence="3" key="1">
    <citation type="submission" date="2016-10" db="EMBL/GenBank/DDBJ databases">
        <authorList>
            <person name="Varghese N."/>
        </authorList>
    </citation>
    <scope>NUCLEOTIDE SEQUENCE [LARGE SCALE GENOMIC DNA]</scope>
    <source>
        <strain evidence="3">Nsp8</strain>
    </source>
</reference>
<dbReference type="EMBL" id="FOVJ01000002">
    <property type="protein sequence ID" value="SFN67673.1"/>
    <property type="molecule type" value="Genomic_DNA"/>
</dbReference>
<dbReference type="Gene3D" id="2.60.120.620">
    <property type="entry name" value="q2cbj1_9rhob like domain"/>
    <property type="match status" value="1"/>
</dbReference>
<dbReference type="InterPro" id="IPR044862">
    <property type="entry name" value="Pro_4_hyd_alph_FE2OG_OXY"/>
</dbReference>
<dbReference type="OrthoDB" id="9783171at2"/>
<dbReference type="AlphaFoldDB" id="A0A1I5AYY4"/>
<sequence>MAPGTNRTAIANHIVSRLQETLVQAREQWQRSGIVSNCYIDNVLPVEVALLIRQAFPAGDLLKIRSSLRELKFIGTQMNQYDPIVEEALYAFQDQRVVDLVSQITALQGLLPDELLYAGGISVMTRGHFLNPHIDNSHDKNRALYRVLNLLYYVSPEWSLEKGGNLEVWPNGMGEKQQTIESRFNRLAIMVTNKHSWHSVSPVVAQDTRCCVSNYYFSRFPAEKEDYFHVTSFRGRPNQPVRNLVLKADAGLRNAVRKIFPKGVVRTKHYYNKGKD</sequence>
<feature type="domain" description="Prolyl 4-hydroxylase alpha subunit Fe(2+) 2OG dioxygenase" evidence="1">
    <location>
        <begin position="121"/>
        <end position="216"/>
    </location>
</feature>